<dbReference type="GO" id="GO:1904262">
    <property type="term" value="P:negative regulation of TORC1 signaling"/>
    <property type="evidence" value="ECO:0007669"/>
    <property type="project" value="TreeGrafter"/>
</dbReference>
<dbReference type="Proteomes" id="UP000287033">
    <property type="component" value="Unassembled WGS sequence"/>
</dbReference>
<comment type="caution">
    <text evidence="1">The sequence shown here is derived from an EMBL/GenBank/DDBJ whole genome shotgun (WGS) entry which is preliminary data.</text>
</comment>
<accession>A0A401RE19</accession>
<dbReference type="PANTHER" id="PTHR13179">
    <property type="entry name" value="DEP DOMAIN CONTAINING PROTEIN 5"/>
    <property type="match status" value="1"/>
</dbReference>
<dbReference type="AlphaFoldDB" id="A0A401RE19"/>
<name>A0A401RE19_CHIPU</name>
<dbReference type="EMBL" id="BEZZ01005071">
    <property type="protein sequence ID" value="GCC16400.1"/>
    <property type="molecule type" value="Genomic_DNA"/>
</dbReference>
<dbReference type="GO" id="GO:1990130">
    <property type="term" value="C:GATOR1 complex"/>
    <property type="evidence" value="ECO:0007669"/>
    <property type="project" value="TreeGrafter"/>
</dbReference>
<dbReference type="OrthoDB" id="39497at2759"/>
<dbReference type="GO" id="GO:0005096">
    <property type="term" value="F:GTPase activator activity"/>
    <property type="evidence" value="ECO:0007669"/>
    <property type="project" value="InterPro"/>
</dbReference>
<dbReference type="PANTHER" id="PTHR13179:SF8">
    <property type="entry name" value="GATOR COMPLEX PROTEIN DEPDC5"/>
    <property type="match status" value="1"/>
</dbReference>
<organism evidence="1 2">
    <name type="scientific">Chiloscyllium punctatum</name>
    <name type="common">Brownbanded bambooshark</name>
    <name type="synonym">Hemiscyllium punctatum</name>
    <dbReference type="NCBI Taxonomy" id="137246"/>
    <lineage>
        <taxon>Eukaryota</taxon>
        <taxon>Metazoa</taxon>
        <taxon>Chordata</taxon>
        <taxon>Craniata</taxon>
        <taxon>Vertebrata</taxon>
        <taxon>Chondrichthyes</taxon>
        <taxon>Elasmobranchii</taxon>
        <taxon>Galeomorphii</taxon>
        <taxon>Galeoidea</taxon>
        <taxon>Orectolobiformes</taxon>
        <taxon>Hemiscylliidae</taxon>
        <taxon>Chiloscyllium</taxon>
    </lineage>
</organism>
<feature type="non-terminal residue" evidence="1">
    <location>
        <position position="1"/>
    </location>
</feature>
<proteinExistence type="predicted"/>
<evidence type="ECO:0000313" key="2">
    <source>
        <dbReference type="Proteomes" id="UP000287033"/>
    </source>
</evidence>
<sequence length="203" mass="23912">LVSRNKLEEEETAFWLSMGRTFHKVCLKDKIITVTRYLPKYPYESAQIQYTYSLCPPHSNTEFVSCWVEFLHERLEEYKWNYLDQYICSSGSEDFSLIESLKFWRTRFLLLPACVTATKRIVEGESRCDVYGEKLHSDQEEWQLLDGFIRFVEGLNRIRRRHRSDRIIRVRLLLDLPVGHPLLAPGTGTVECGVDLTRGRELC</sequence>
<reference evidence="1 2" key="1">
    <citation type="journal article" date="2018" name="Nat. Ecol. Evol.">
        <title>Shark genomes provide insights into elasmobranch evolution and the origin of vertebrates.</title>
        <authorList>
            <person name="Hara Y"/>
            <person name="Yamaguchi K"/>
            <person name="Onimaru K"/>
            <person name="Kadota M"/>
            <person name="Koyanagi M"/>
            <person name="Keeley SD"/>
            <person name="Tatsumi K"/>
            <person name="Tanaka K"/>
            <person name="Motone F"/>
            <person name="Kageyama Y"/>
            <person name="Nozu R"/>
            <person name="Adachi N"/>
            <person name="Nishimura O"/>
            <person name="Nakagawa R"/>
            <person name="Tanegashima C"/>
            <person name="Kiyatake I"/>
            <person name="Matsumoto R"/>
            <person name="Murakumo K"/>
            <person name="Nishida K"/>
            <person name="Terakita A"/>
            <person name="Kuratani S"/>
            <person name="Sato K"/>
            <person name="Hyodo S Kuraku.S."/>
        </authorList>
    </citation>
    <scope>NUCLEOTIDE SEQUENCE [LARGE SCALE GENOMIC DNA]</scope>
</reference>
<dbReference type="STRING" id="137246.A0A401RE19"/>
<protein>
    <recommendedName>
        <fullName evidence="3">DEP domain-containing protein</fullName>
    </recommendedName>
</protein>
<dbReference type="GO" id="GO:0005765">
    <property type="term" value="C:lysosomal membrane"/>
    <property type="evidence" value="ECO:0007669"/>
    <property type="project" value="TreeGrafter"/>
</dbReference>
<keyword evidence="2" id="KW-1185">Reference proteome</keyword>
<dbReference type="GO" id="GO:0034198">
    <property type="term" value="P:cellular response to amino acid starvation"/>
    <property type="evidence" value="ECO:0007669"/>
    <property type="project" value="TreeGrafter"/>
</dbReference>
<dbReference type="GO" id="GO:0010508">
    <property type="term" value="P:positive regulation of autophagy"/>
    <property type="evidence" value="ECO:0007669"/>
    <property type="project" value="TreeGrafter"/>
</dbReference>
<evidence type="ECO:0000313" key="1">
    <source>
        <dbReference type="EMBL" id="GCC16400.1"/>
    </source>
</evidence>
<evidence type="ECO:0008006" key="3">
    <source>
        <dbReference type="Google" id="ProtNLM"/>
    </source>
</evidence>
<gene>
    <name evidence="1" type="ORF">chiPu_0021857</name>
</gene>
<dbReference type="InterPro" id="IPR027244">
    <property type="entry name" value="IML1"/>
</dbReference>